<sequence>MWSEREREELAVWADRLQAEGEPLGELVTTSLLAETLAARGHDGAQLRALRERVAELETEVRDPMVAEALAECPELELSWVHGVAVALRVVDRPRDQRLGQQALASLRRLLRSPISRFLRHVRVDVRANDWSPVHRQIPALLAEPGVLARPWSVVLGDPPRHLRRRASIGILDPCRSGGDEARGWGGELGSAWLDALVVPRRELRSLFLDTVRVELPWQPGDKATRKRAAARLAERGNDEPTTLTRLARALWDPSLRVRLQILDALPLLGADAAPFVPELLLVERGQLEWLTRVREVLDTLARNPAVVTAVALNFTVDQTRSASWLAASPLAVASLAVPRIDAMLARSDTVEAWARRELEIARRRMAARRKSREQASFLDTRNPASGPLMKRLRRWIQA</sequence>
<accession>A0A2S9XDD2</accession>
<dbReference type="Proteomes" id="UP000237968">
    <property type="component" value="Unassembled WGS sequence"/>
</dbReference>
<organism evidence="1 2">
    <name type="scientific">Enhygromyxa salina</name>
    <dbReference type="NCBI Taxonomy" id="215803"/>
    <lineage>
        <taxon>Bacteria</taxon>
        <taxon>Pseudomonadati</taxon>
        <taxon>Myxococcota</taxon>
        <taxon>Polyangia</taxon>
        <taxon>Nannocystales</taxon>
        <taxon>Nannocystaceae</taxon>
        <taxon>Enhygromyxa</taxon>
    </lineage>
</organism>
<dbReference type="OrthoDB" id="9824574at2"/>
<name>A0A2S9XDD2_9BACT</name>
<evidence type="ECO:0000313" key="2">
    <source>
        <dbReference type="Proteomes" id="UP000237968"/>
    </source>
</evidence>
<dbReference type="AlphaFoldDB" id="A0A2S9XDD2"/>
<comment type="caution">
    <text evidence="1">The sequence shown here is derived from an EMBL/GenBank/DDBJ whole genome shotgun (WGS) entry which is preliminary data.</text>
</comment>
<dbReference type="RefSeq" id="WP_106395264.1">
    <property type="nucleotide sequence ID" value="NZ_PVNK01000264.1"/>
</dbReference>
<evidence type="ECO:0000313" key="1">
    <source>
        <dbReference type="EMBL" id="PRP90878.1"/>
    </source>
</evidence>
<protein>
    <submittedName>
        <fullName evidence="1">Uncharacterized protein</fullName>
    </submittedName>
</protein>
<proteinExistence type="predicted"/>
<gene>
    <name evidence="1" type="ORF">ENSA5_60780</name>
</gene>
<keyword evidence="2" id="KW-1185">Reference proteome</keyword>
<reference evidence="1 2" key="1">
    <citation type="submission" date="2018-03" db="EMBL/GenBank/DDBJ databases">
        <title>Draft Genome Sequences of the Obligatory Marine Myxobacteria Enhygromyxa salina SWB005.</title>
        <authorList>
            <person name="Poehlein A."/>
            <person name="Moghaddam J.A."/>
            <person name="Harms H."/>
            <person name="Alanjari M."/>
            <person name="Koenig G.M."/>
            <person name="Daniel R."/>
            <person name="Schaeberle T.F."/>
        </authorList>
    </citation>
    <scope>NUCLEOTIDE SEQUENCE [LARGE SCALE GENOMIC DNA]</scope>
    <source>
        <strain evidence="1 2">SWB005</strain>
    </source>
</reference>
<dbReference type="EMBL" id="PVNK01000264">
    <property type="protein sequence ID" value="PRP90878.1"/>
    <property type="molecule type" value="Genomic_DNA"/>
</dbReference>